<accession>A0A1M7JFR7</accession>
<proteinExistence type="predicted"/>
<sequence length="308" mass="36282">MYKTEHGNFDGNSWESFCQVCFKIKYEAEGYQEMPAWQGDLGIEGFTRNGILFQCYCPNEEYNPDKLYEEQRDKITTDLKKLIFNEAELKKYLKSIKVKQWIFVTPGYKKKDIVKHCQDKAEEYKKLNLSILDDDFDVLIYDIDFFASQIPLVLNYREKKIEINPLTEKSDVEIADWKTKQISLVDNAIRKHGQRINASISNRDSKINALTQNSIEHFLNGNIAVKIMQEKFPTDYEKFVRVVSLFEKKLTEICIVNTEDNNTLYKQIENDLKVKLKEAFSYIDQITIDRLTEQVLADWILRCPINFD</sequence>
<dbReference type="EMBL" id="FRBY01000005">
    <property type="protein sequence ID" value="SHM51806.1"/>
    <property type="molecule type" value="Genomic_DNA"/>
</dbReference>
<evidence type="ECO:0000313" key="2">
    <source>
        <dbReference type="Proteomes" id="UP000184121"/>
    </source>
</evidence>
<dbReference type="STRING" id="29534.SAMN05444366_3336"/>
<organism evidence="1 2">
    <name type="scientific">Flavobacterium saccharophilum</name>
    <dbReference type="NCBI Taxonomy" id="29534"/>
    <lineage>
        <taxon>Bacteria</taxon>
        <taxon>Pseudomonadati</taxon>
        <taxon>Bacteroidota</taxon>
        <taxon>Flavobacteriia</taxon>
        <taxon>Flavobacteriales</taxon>
        <taxon>Flavobacteriaceae</taxon>
        <taxon>Flavobacterium</taxon>
    </lineage>
</organism>
<dbReference type="RefSeq" id="WP_072974228.1">
    <property type="nucleotide sequence ID" value="NZ_FRBY01000005.1"/>
</dbReference>
<evidence type="ECO:0000313" key="1">
    <source>
        <dbReference type="EMBL" id="SHM51806.1"/>
    </source>
</evidence>
<protein>
    <submittedName>
        <fullName evidence="1">Uncharacterized protein</fullName>
    </submittedName>
</protein>
<dbReference type="OrthoDB" id="2962756at2"/>
<reference evidence="2" key="1">
    <citation type="submission" date="2016-11" db="EMBL/GenBank/DDBJ databases">
        <authorList>
            <person name="Varghese N."/>
            <person name="Submissions S."/>
        </authorList>
    </citation>
    <scope>NUCLEOTIDE SEQUENCE [LARGE SCALE GENOMIC DNA]</scope>
    <source>
        <strain evidence="2">DSM 1811</strain>
    </source>
</reference>
<dbReference type="AlphaFoldDB" id="A0A1M7JFR7"/>
<gene>
    <name evidence="1" type="ORF">SAMN05444366_3336</name>
</gene>
<dbReference type="Proteomes" id="UP000184121">
    <property type="component" value="Unassembled WGS sequence"/>
</dbReference>
<keyword evidence="2" id="KW-1185">Reference proteome</keyword>
<name>A0A1M7JFR7_9FLAO</name>